<dbReference type="EMBL" id="BMLI01000002">
    <property type="protein sequence ID" value="GGN06881.1"/>
    <property type="molecule type" value="Genomic_DNA"/>
</dbReference>
<gene>
    <name evidence="1" type="ORF">GCM10010967_47830</name>
</gene>
<accession>A0ABQ2IDA5</accession>
<dbReference type="Proteomes" id="UP000632339">
    <property type="component" value="Unassembled WGS sequence"/>
</dbReference>
<protein>
    <submittedName>
        <fullName evidence="1">Uncharacterized protein</fullName>
    </submittedName>
</protein>
<evidence type="ECO:0000313" key="2">
    <source>
        <dbReference type="Proteomes" id="UP000632339"/>
    </source>
</evidence>
<organism evidence="1 2">
    <name type="scientific">Dyadobacter beijingensis</name>
    <dbReference type="NCBI Taxonomy" id="365489"/>
    <lineage>
        <taxon>Bacteria</taxon>
        <taxon>Pseudomonadati</taxon>
        <taxon>Bacteroidota</taxon>
        <taxon>Cytophagia</taxon>
        <taxon>Cytophagales</taxon>
        <taxon>Spirosomataceae</taxon>
        <taxon>Dyadobacter</taxon>
    </lineage>
</organism>
<name>A0ABQ2IDA5_9BACT</name>
<reference evidence="2" key="1">
    <citation type="journal article" date="2019" name="Int. J. Syst. Evol. Microbiol.">
        <title>The Global Catalogue of Microorganisms (GCM) 10K type strain sequencing project: providing services to taxonomists for standard genome sequencing and annotation.</title>
        <authorList>
            <consortium name="The Broad Institute Genomics Platform"/>
            <consortium name="The Broad Institute Genome Sequencing Center for Infectious Disease"/>
            <person name="Wu L."/>
            <person name="Ma J."/>
        </authorList>
    </citation>
    <scope>NUCLEOTIDE SEQUENCE [LARGE SCALE GENOMIC DNA]</scope>
    <source>
        <strain evidence="2">CGMCC 1.6375</strain>
    </source>
</reference>
<comment type="caution">
    <text evidence="1">The sequence shown here is derived from an EMBL/GenBank/DDBJ whole genome shotgun (WGS) entry which is preliminary data.</text>
</comment>
<proteinExistence type="predicted"/>
<sequence length="215" mass="24639">MKYKYPILPGTAEWKNFKSTAEMIDACNIPSDVLANLSTKELWDVCLQYPLLRQYTASNSPYRGIQGIIDVFNGLTELMRRDDAHKVIYGYYLTEEIANINNTKNKGAYTFDFCAIELILAQKPIISRFSREEKLNVLTTMLEKYDEKSSYSEYFGMFGKVATAFAANKYAEATGKTKRADNEQFRLFTEEMLLADASHVDTILSELVEYQKSTK</sequence>
<keyword evidence="2" id="KW-1185">Reference proteome</keyword>
<evidence type="ECO:0000313" key="1">
    <source>
        <dbReference type="EMBL" id="GGN06881.1"/>
    </source>
</evidence>